<dbReference type="EMBL" id="JBHSMP010000007">
    <property type="protein sequence ID" value="MFC5427947.1"/>
    <property type="molecule type" value="Genomic_DNA"/>
</dbReference>
<dbReference type="RefSeq" id="WP_377709585.1">
    <property type="nucleotide sequence ID" value="NZ_JBHSMP010000007.1"/>
</dbReference>
<feature type="region of interest" description="Disordered" evidence="1">
    <location>
        <begin position="12"/>
        <end position="35"/>
    </location>
</feature>
<gene>
    <name evidence="2" type="ORF">ACFPTO_03855</name>
</gene>
<accession>A0ABW0J4K2</accession>
<proteinExistence type="predicted"/>
<dbReference type="Proteomes" id="UP001596103">
    <property type="component" value="Unassembled WGS sequence"/>
</dbReference>
<organism evidence="2 3">
    <name type="scientific">Paraburkholderia denitrificans</name>
    <dbReference type="NCBI Taxonomy" id="694025"/>
    <lineage>
        <taxon>Bacteria</taxon>
        <taxon>Pseudomonadati</taxon>
        <taxon>Pseudomonadota</taxon>
        <taxon>Betaproteobacteria</taxon>
        <taxon>Burkholderiales</taxon>
        <taxon>Burkholderiaceae</taxon>
        <taxon>Paraburkholderia</taxon>
    </lineage>
</organism>
<evidence type="ECO:0000313" key="3">
    <source>
        <dbReference type="Proteomes" id="UP001596103"/>
    </source>
</evidence>
<reference evidence="3" key="1">
    <citation type="journal article" date="2019" name="Int. J. Syst. Evol. Microbiol.">
        <title>The Global Catalogue of Microorganisms (GCM) 10K type strain sequencing project: providing services to taxonomists for standard genome sequencing and annotation.</title>
        <authorList>
            <consortium name="The Broad Institute Genomics Platform"/>
            <consortium name="The Broad Institute Genome Sequencing Center for Infectious Disease"/>
            <person name="Wu L."/>
            <person name="Ma J."/>
        </authorList>
    </citation>
    <scope>NUCLEOTIDE SEQUENCE [LARGE SCALE GENOMIC DNA]</scope>
    <source>
        <strain evidence="3">CCUG 56042</strain>
    </source>
</reference>
<protein>
    <submittedName>
        <fullName evidence="2">Uncharacterized protein</fullName>
    </submittedName>
</protein>
<sequence>MKKLWRLFQQSTAQRHTFRPEKENGADKASTTGCLAGNELEKHRFRLRD</sequence>
<keyword evidence="3" id="KW-1185">Reference proteome</keyword>
<evidence type="ECO:0000256" key="1">
    <source>
        <dbReference type="SAM" id="MobiDB-lite"/>
    </source>
</evidence>
<name>A0ABW0J4K2_9BURK</name>
<comment type="caution">
    <text evidence="2">The sequence shown here is derived from an EMBL/GenBank/DDBJ whole genome shotgun (WGS) entry which is preliminary data.</text>
</comment>
<evidence type="ECO:0000313" key="2">
    <source>
        <dbReference type="EMBL" id="MFC5427947.1"/>
    </source>
</evidence>